<accession>A0A285NH17</accession>
<dbReference type="SUPFAM" id="SSF158791">
    <property type="entry name" value="MgtE N-terminal domain-like"/>
    <property type="match status" value="1"/>
</dbReference>
<sequence length="239" mass="26004">MSHIRLLPVLLVAVGGLFFIKATHIIANYGEVLSSSSPAVAQEAPDAEAKAEAGSDAGAEKTPAETADAKSENQEPPALVEGMRVDPGGSSRSELAILERLAKRRDELGKREQELEMRDALLKAAEKRLEERVEELKKLENSIRLATRKRDQQQQEDLGKLVAMYQSMKAKQAAKIFEVLDQDVLLDIVKIMKPRKVAAILGQMNAASAGSLSLAIARGKSLEEQVKNTQLDSLPKIGN</sequence>
<gene>
    <name evidence="3" type="ORF">SAMN06265368_1821</name>
</gene>
<feature type="region of interest" description="Disordered" evidence="2">
    <location>
        <begin position="43"/>
        <end position="90"/>
    </location>
</feature>
<reference evidence="3 4" key="1">
    <citation type="submission" date="2017-09" db="EMBL/GenBank/DDBJ databases">
        <authorList>
            <person name="Ehlers B."/>
            <person name="Leendertz F.H."/>
        </authorList>
    </citation>
    <scope>NUCLEOTIDE SEQUENCE [LARGE SCALE GENOMIC DNA]</scope>
    <source>
        <strain evidence="3 4">DSM 18289</strain>
    </source>
</reference>
<evidence type="ECO:0000256" key="1">
    <source>
        <dbReference type="SAM" id="Coils"/>
    </source>
</evidence>
<evidence type="ECO:0000256" key="2">
    <source>
        <dbReference type="SAM" id="MobiDB-lite"/>
    </source>
</evidence>
<keyword evidence="4" id="KW-1185">Reference proteome</keyword>
<dbReference type="Proteomes" id="UP000219439">
    <property type="component" value="Unassembled WGS sequence"/>
</dbReference>
<feature type="coiled-coil region" evidence="1">
    <location>
        <begin position="98"/>
        <end position="156"/>
    </location>
</feature>
<keyword evidence="3" id="KW-0966">Cell projection</keyword>
<proteinExistence type="predicted"/>
<protein>
    <submittedName>
        <fullName evidence="3">Flagellar motility protein MotE, a chaperone for MotC folding</fullName>
    </submittedName>
</protein>
<dbReference type="RefSeq" id="WP_097152932.1">
    <property type="nucleotide sequence ID" value="NZ_OBEL01000001.1"/>
</dbReference>
<dbReference type="AlphaFoldDB" id="A0A285NH17"/>
<keyword evidence="1" id="KW-0175">Coiled coil</keyword>
<keyword evidence="3" id="KW-0282">Flagellum</keyword>
<name>A0A285NH17_9HYPH</name>
<organism evidence="3 4">
    <name type="scientific">Cohaesibacter gelatinilyticus</name>
    <dbReference type="NCBI Taxonomy" id="372072"/>
    <lineage>
        <taxon>Bacteria</taxon>
        <taxon>Pseudomonadati</taxon>
        <taxon>Pseudomonadota</taxon>
        <taxon>Alphaproteobacteria</taxon>
        <taxon>Hyphomicrobiales</taxon>
        <taxon>Cohaesibacteraceae</taxon>
    </lineage>
</organism>
<dbReference type="OrthoDB" id="9791432at2"/>
<feature type="compositionally biased region" description="Basic and acidic residues" evidence="2">
    <location>
        <begin position="47"/>
        <end position="73"/>
    </location>
</feature>
<evidence type="ECO:0000313" key="4">
    <source>
        <dbReference type="Proteomes" id="UP000219439"/>
    </source>
</evidence>
<evidence type="ECO:0000313" key="3">
    <source>
        <dbReference type="EMBL" id="SNZ08802.1"/>
    </source>
</evidence>
<dbReference type="EMBL" id="OBEL01000001">
    <property type="protein sequence ID" value="SNZ08802.1"/>
    <property type="molecule type" value="Genomic_DNA"/>
</dbReference>
<keyword evidence="3" id="KW-0969">Cilium</keyword>